<keyword evidence="2" id="KW-0964">Secreted</keyword>
<dbReference type="PANTHER" id="PTHR38340">
    <property type="entry name" value="S-LAYER PROTEIN"/>
    <property type="match status" value="1"/>
</dbReference>
<dbReference type="PANTHER" id="PTHR38340:SF1">
    <property type="entry name" value="S-LAYER PROTEIN"/>
    <property type="match status" value="1"/>
</dbReference>
<dbReference type="GO" id="GO:0005509">
    <property type="term" value="F:calcium ion binding"/>
    <property type="evidence" value="ECO:0007669"/>
    <property type="project" value="InterPro"/>
</dbReference>
<dbReference type="EMBL" id="WOGU01000005">
    <property type="protein sequence ID" value="MUN62891.1"/>
    <property type="molecule type" value="Genomic_DNA"/>
</dbReference>
<evidence type="ECO:0000313" key="5">
    <source>
        <dbReference type="Proteomes" id="UP000436989"/>
    </source>
</evidence>
<dbReference type="Proteomes" id="UP000436989">
    <property type="component" value="Unassembled WGS sequence"/>
</dbReference>
<dbReference type="InterPro" id="IPR011049">
    <property type="entry name" value="Serralysin-like_metalloprot_C"/>
</dbReference>
<dbReference type="InterPro" id="IPR050557">
    <property type="entry name" value="RTX_toxin/Mannuronan_C5-epim"/>
</dbReference>
<organism evidence="4 5">
    <name type="scientific">Kocuria sediminis</name>
    <dbReference type="NCBI Taxonomy" id="1038857"/>
    <lineage>
        <taxon>Bacteria</taxon>
        <taxon>Bacillati</taxon>
        <taxon>Actinomycetota</taxon>
        <taxon>Actinomycetes</taxon>
        <taxon>Micrococcales</taxon>
        <taxon>Micrococcaceae</taxon>
        <taxon>Kocuria</taxon>
    </lineage>
</organism>
<dbReference type="SUPFAM" id="SSF51120">
    <property type="entry name" value="beta-Roll"/>
    <property type="match status" value="1"/>
</dbReference>
<dbReference type="Pfam" id="PF00353">
    <property type="entry name" value="HemolysinCabind"/>
    <property type="match status" value="2"/>
</dbReference>
<evidence type="ECO:0000313" key="4">
    <source>
        <dbReference type="EMBL" id="MUN62891.1"/>
    </source>
</evidence>
<comment type="subcellular location">
    <subcellularLocation>
        <location evidence="1">Secreted</location>
    </subcellularLocation>
</comment>
<evidence type="ECO:0000256" key="3">
    <source>
        <dbReference type="SAM" id="MobiDB-lite"/>
    </source>
</evidence>
<dbReference type="GO" id="GO:0005576">
    <property type="term" value="C:extracellular region"/>
    <property type="evidence" value="ECO:0007669"/>
    <property type="project" value="UniProtKB-SubCell"/>
</dbReference>
<reference evidence="4 5" key="1">
    <citation type="submission" date="2019-12" db="EMBL/GenBank/DDBJ databases">
        <authorList>
            <person name="Shi Y."/>
        </authorList>
    </citation>
    <scope>NUCLEOTIDE SEQUENCE [LARGE SCALE GENOMIC DNA]</scope>
    <source>
        <strain evidence="4 5">JCM 17929</strain>
    </source>
</reference>
<gene>
    <name evidence="4" type="ORF">GMA12_07015</name>
</gene>
<comment type="caution">
    <text evidence="4">The sequence shown here is derived from an EMBL/GenBank/DDBJ whole genome shotgun (WGS) entry which is preliminary data.</text>
</comment>
<accession>A0A6N8GIH2</accession>
<evidence type="ECO:0008006" key="6">
    <source>
        <dbReference type="Google" id="ProtNLM"/>
    </source>
</evidence>
<dbReference type="PROSITE" id="PS00330">
    <property type="entry name" value="HEMOLYSIN_CALCIUM"/>
    <property type="match status" value="2"/>
</dbReference>
<dbReference type="InterPro" id="IPR018511">
    <property type="entry name" value="Hemolysin-typ_Ca-bd_CS"/>
</dbReference>
<protein>
    <recommendedName>
        <fullName evidence="6">Calcium-binding protein</fullName>
    </recommendedName>
</protein>
<proteinExistence type="predicted"/>
<dbReference type="RefSeq" id="WP_156268559.1">
    <property type="nucleotide sequence ID" value="NZ_WOGU01000005.1"/>
</dbReference>
<sequence length="212" mass="21305">MSDLASDRRPLPLVLSLLTAVSLILGLAPHQPVFAAPRHGAGCTIQGTSGADRLVGTPQDDVICGEQGDDLVSGGGGDDTVVGGNGQDVLFGGPGADVLQGGNGKDLLIGGTGRDTVDGGNAKDECDGVSDGDVLSGCESAEPAGLSVEDGKPGAAADPTTARSASTGPRPRPPTRTPMASLTARSTSWPRRHHCPEDGPMAPEGWNADHSR</sequence>
<dbReference type="Gene3D" id="2.150.10.10">
    <property type="entry name" value="Serralysin-like metalloprotease, C-terminal"/>
    <property type="match status" value="1"/>
</dbReference>
<dbReference type="PRINTS" id="PR00313">
    <property type="entry name" value="CABNDNGRPT"/>
</dbReference>
<dbReference type="AlphaFoldDB" id="A0A6N8GIH2"/>
<name>A0A6N8GIH2_9MICC</name>
<feature type="compositionally biased region" description="Basic and acidic residues" evidence="3">
    <location>
        <begin position="115"/>
        <end position="126"/>
    </location>
</feature>
<feature type="region of interest" description="Disordered" evidence="3">
    <location>
        <begin position="110"/>
        <end position="212"/>
    </location>
</feature>
<dbReference type="InterPro" id="IPR001343">
    <property type="entry name" value="Hemolysn_Ca-bd"/>
</dbReference>
<evidence type="ECO:0000256" key="1">
    <source>
        <dbReference type="ARBA" id="ARBA00004613"/>
    </source>
</evidence>
<keyword evidence="5" id="KW-1185">Reference proteome</keyword>
<evidence type="ECO:0000256" key="2">
    <source>
        <dbReference type="ARBA" id="ARBA00022525"/>
    </source>
</evidence>